<dbReference type="RefSeq" id="WP_133230799.1">
    <property type="nucleotide sequence ID" value="NZ_SOZE01000009.1"/>
</dbReference>
<dbReference type="PANTHER" id="PTHR34585">
    <property type="match status" value="1"/>
</dbReference>
<reference evidence="2 3" key="1">
    <citation type="journal article" date="2017" name="Int. J. Syst. Evol. Microbiol.">
        <title>Mucilaginibacterpsychrotolerans sp. nov., isolated from peatlands.</title>
        <authorList>
            <person name="Deng Y."/>
            <person name="Shen L."/>
            <person name="Xu B."/>
            <person name="Liu Y."/>
            <person name="Gu Z."/>
            <person name="Liu H."/>
            <person name="Zhou Y."/>
        </authorList>
    </citation>
    <scope>NUCLEOTIDE SEQUENCE [LARGE SCALE GENOMIC DNA]</scope>
    <source>
        <strain evidence="2 3">NH7-4</strain>
    </source>
</reference>
<dbReference type="Proteomes" id="UP000297540">
    <property type="component" value="Unassembled WGS sequence"/>
</dbReference>
<proteinExistence type="predicted"/>
<dbReference type="InterPro" id="IPR041657">
    <property type="entry name" value="HTH_17"/>
</dbReference>
<gene>
    <name evidence="2" type="ORF">E2R66_10790</name>
</gene>
<evidence type="ECO:0000313" key="2">
    <source>
        <dbReference type="EMBL" id="TFF37648.1"/>
    </source>
</evidence>
<sequence>MATEIITKEDLQVFKEELLSDIRKIIDRKEQPAGEWLRSSQVRRMLNISPNTLQALRISGKLNYSKVGSIFFYKLEEIRKLVEGDKL</sequence>
<feature type="domain" description="Helix-turn-helix" evidence="1">
    <location>
        <begin position="36"/>
        <end position="83"/>
    </location>
</feature>
<organism evidence="2 3">
    <name type="scientific">Mucilaginibacter psychrotolerans</name>
    <dbReference type="NCBI Taxonomy" id="1524096"/>
    <lineage>
        <taxon>Bacteria</taxon>
        <taxon>Pseudomonadati</taxon>
        <taxon>Bacteroidota</taxon>
        <taxon>Sphingobacteriia</taxon>
        <taxon>Sphingobacteriales</taxon>
        <taxon>Sphingobacteriaceae</taxon>
        <taxon>Mucilaginibacter</taxon>
    </lineage>
</organism>
<comment type="caution">
    <text evidence="2">The sequence shown here is derived from an EMBL/GenBank/DDBJ whole genome shotgun (WGS) entry which is preliminary data.</text>
</comment>
<keyword evidence="2" id="KW-0238">DNA-binding</keyword>
<dbReference type="PANTHER" id="PTHR34585:SF22">
    <property type="entry name" value="HELIX-TURN-HELIX DOMAIN-CONTAINING PROTEIN"/>
    <property type="match status" value="1"/>
</dbReference>
<dbReference type="GO" id="GO:0003677">
    <property type="term" value="F:DNA binding"/>
    <property type="evidence" value="ECO:0007669"/>
    <property type="project" value="UniProtKB-KW"/>
</dbReference>
<dbReference type="EMBL" id="SOZE01000009">
    <property type="protein sequence ID" value="TFF37648.1"/>
    <property type="molecule type" value="Genomic_DNA"/>
</dbReference>
<accession>A0A4Y8SFE2</accession>
<evidence type="ECO:0000313" key="3">
    <source>
        <dbReference type="Proteomes" id="UP000297540"/>
    </source>
</evidence>
<dbReference type="AlphaFoldDB" id="A0A4Y8SFE2"/>
<dbReference type="Pfam" id="PF12728">
    <property type="entry name" value="HTH_17"/>
    <property type="match status" value="1"/>
</dbReference>
<name>A0A4Y8SFE2_9SPHI</name>
<keyword evidence="3" id="KW-1185">Reference proteome</keyword>
<dbReference type="OrthoDB" id="1524679at2"/>
<evidence type="ECO:0000259" key="1">
    <source>
        <dbReference type="Pfam" id="PF12728"/>
    </source>
</evidence>
<protein>
    <submittedName>
        <fullName evidence="2">DNA-binding protein</fullName>
    </submittedName>
</protein>